<dbReference type="FunFam" id="1.20.58.390:FF:000043">
    <property type="entry name" value="AcetylCholine Receptor"/>
    <property type="match status" value="1"/>
</dbReference>
<proteinExistence type="inferred from homology"/>
<dbReference type="InterPro" id="IPR036734">
    <property type="entry name" value="Neur_chan_lig-bd_sf"/>
</dbReference>
<keyword evidence="8" id="KW-1015">Disulfide bond</keyword>
<dbReference type="SUPFAM" id="SSF90112">
    <property type="entry name" value="Neurotransmitter-gated ion-channel transmembrane pore"/>
    <property type="match status" value="1"/>
</dbReference>
<feature type="transmembrane region" description="Helical" evidence="14">
    <location>
        <begin position="342"/>
        <end position="367"/>
    </location>
</feature>
<dbReference type="EMBL" id="CAJOBS010000292">
    <property type="protein sequence ID" value="CAF4544534.1"/>
    <property type="molecule type" value="Genomic_DNA"/>
</dbReference>
<name>A0A817ZWJ7_9BILA</name>
<evidence type="ECO:0000313" key="23">
    <source>
        <dbReference type="EMBL" id="CAF4186427.1"/>
    </source>
</evidence>
<dbReference type="Pfam" id="PF02931">
    <property type="entry name" value="Neur_chan_LBD"/>
    <property type="match status" value="1"/>
</dbReference>
<dbReference type="Proteomes" id="UP000663872">
    <property type="component" value="Unassembled WGS sequence"/>
</dbReference>
<dbReference type="FunFam" id="2.70.170.10:FF:000005">
    <property type="entry name" value="Neuronal nicotinic acetylcholine receptor alpha4 subunit"/>
    <property type="match status" value="1"/>
</dbReference>
<feature type="signal peptide" evidence="14">
    <location>
        <begin position="1"/>
        <end position="25"/>
    </location>
</feature>
<gene>
    <name evidence="19" type="ORF">GRG538_LOCUS9808</name>
    <name evidence="23" type="ORF">HFQ381_LOCUS6564</name>
    <name evidence="21" type="ORF">KIK155_LOCUS31227</name>
    <name evidence="20" type="ORF">LUA448_LOCUS23274</name>
    <name evidence="24" type="ORF">QYT958_LOCUS992</name>
    <name evidence="18" type="ORF">TIS948_LOCUS16785</name>
    <name evidence="25" type="ORF">TOA249_LOCUS6745</name>
    <name evidence="22" type="ORF">UJA718_LOCUS986</name>
</gene>
<dbReference type="Proteomes" id="UP000663865">
    <property type="component" value="Unassembled WGS sequence"/>
</dbReference>
<dbReference type="InterPro" id="IPR002394">
    <property type="entry name" value="Nicotinic_acetylcholine_rcpt"/>
</dbReference>
<dbReference type="AlphaFoldDB" id="A0A817ZWJ7"/>
<keyword evidence="7 14" id="KW-0472">Membrane</keyword>
<keyword evidence="4 14" id="KW-1133">Transmembrane helix</keyword>
<evidence type="ECO:0000256" key="13">
    <source>
        <dbReference type="ARBA" id="ARBA00034099"/>
    </source>
</evidence>
<dbReference type="PROSITE" id="PS00236">
    <property type="entry name" value="NEUROTR_ION_CHANNEL"/>
    <property type="match status" value="1"/>
</dbReference>
<dbReference type="CDD" id="cd18997">
    <property type="entry name" value="LGIC_ECD_nAChR"/>
    <property type="match status" value="1"/>
</dbReference>
<keyword evidence="3 14" id="KW-0812">Transmembrane</keyword>
<evidence type="ECO:0000256" key="6">
    <source>
        <dbReference type="ARBA" id="ARBA00023065"/>
    </source>
</evidence>
<keyword evidence="10" id="KW-0325">Glycoprotein</keyword>
<dbReference type="Gene3D" id="1.20.58.390">
    <property type="entry name" value="Neurotransmitter-gated ion-channel transmembrane domain"/>
    <property type="match status" value="2"/>
</dbReference>
<dbReference type="EMBL" id="CAJNYT010001170">
    <property type="protein sequence ID" value="CAF3398662.1"/>
    <property type="molecule type" value="Genomic_DNA"/>
</dbReference>
<evidence type="ECO:0000256" key="4">
    <source>
        <dbReference type="ARBA" id="ARBA00022989"/>
    </source>
</evidence>
<accession>A0A817ZWJ7</accession>
<dbReference type="EMBL" id="CAJOBR010000050">
    <property type="protein sequence ID" value="CAF4455604.1"/>
    <property type="molecule type" value="Genomic_DNA"/>
</dbReference>
<dbReference type="EMBL" id="CAJNYD010003004">
    <property type="protein sequence ID" value="CAF3469742.1"/>
    <property type="molecule type" value="Genomic_DNA"/>
</dbReference>
<evidence type="ECO:0000313" key="20">
    <source>
        <dbReference type="EMBL" id="CAF3469742.1"/>
    </source>
</evidence>
<evidence type="ECO:0000313" key="25">
    <source>
        <dbReference type="EMBL" id="CAF4544534.1"/>
    </source>
</evidence>
<dbReference type="GO" id="GO:0045211">
    <property type="term" value="C:postsynaptic membrane"/>
    <property type="evidence" value="ECO:0007669"/>
    <property type="project" value="InterPro"/>
</dbReference>
<keyword evidence="6 14" id="KW-0406">Ion transport</keyword>
<evidence type="ECO:0000256" key="8">
    <source>
        <dbReference type="ARBA" id="ARBA00023157"/>
    </source>
</evidence>
<keyword evidence="5" id="KW-0770">Synapse</keyword>
<dbReference type="InterPro" id="IPR006029">
    <property type="entry name" value="Neurotrans-gated_channel_TM"/>
</dbReference>
<feature type="domain" description="Neurotransmitter-gated ion-channel transmembrane" evidence="17">
    <location>
        <begin position="349"/>
        <end position="662"/>
    </location>
</feature>
<comment type="subcellular location">
    <subcellularLocation>
        <location evidence="13">Synaptic cell membrane</location>
        <topology evidence="13">Multi-pass membrane protein</topology>
    </subcellularLocation>
</comment>
<evidence type="ECO:0000256" key="15">
    <source>
        <dbReference type="SAM" id="MobiDB-lite"/>
    </source>
</evidence>
<feature type="domain" description="Neurotransmitter-gated ion-channel ligand-binding" evidence="16">
    <location>
        <begin position="135"/>
        <end position="342"/>
    </location>
</feature>
<feature type="transmembrane region" description="Helical" evidence="14">
    <location>
        <begin position="374"/>
        <end position="392"/>
    </location>
</feature>
<dbReference type="EMBL" id="CAJOBP010000056">
    <property type="protein sequence ID" value="CAF4112092.1"/>
    <property type="molecule type" value="Genomic_DNA"/>
</dbReference>
<evidence type="ECO:0000313" key="19">
    <source>
        <dbReference type="EMBL" id="CAF3398662.1"/>
    </source>
</evidence>
<dbReference type="Proteomes" id="UP000663833">
    <property type="component" value="Unassembled WGS sequence"/>
</dbReference>
<dbReference type="InterPro" id="IPR018000">
    <property type="entry name" value="Neurotransmitter_ion_chnl_CS"/>
</dbReference>
<dbReference type="InterPro" id="IPR038050">
    <property type="entry name" value="Neuro_actylchol_rec"/>
</dbReference>
<feature type="region of interest" description="Disordered" evidence="15">
    <location>
        <begin position="548"/>
        <end position="574"/>
    </location>
</feature>
<keyword evidence="12 14" id="KW-0407">Ion channel</keyword>
<feature type="compositionally biased region" description="Basic residues" evidence="15">
    <location>
        <begin position="564"/>
        <end position="573"/>
    </location>
</feature>
<dbReference type="EMBL" id="CAJNYV010005766">
    <property type="protein sequence ID" value="CAF3778444.1"/>
    <property type="molecule type" value="Genomic_DNA"/>
</dbReference>
<reference evidence="19" key="1">
    <citation type="submission" date="2021-02" db="EMBL/GenBank/DDBJ databases">
        <authorList>
            <person name="Nowell W R."/>
        </authorList>
    </citation>
    <scope>NUCLEOTIDE SEQUENCE</scope>
</reference>
<evidence type="ECO:0000313" key="24">
    <source>
        <dbReference type="EMBL" id="CAF4455604.1"/>
    </source>
</evidence>
<feature type="chain" id="PRO_5036509689" evidence="14">
    <location>
        <begin position="26"/>
        <end position="711"/>
    </location>
</feature>
<dbReference type="CDD" id="cd19051">
    <property type="entry name" value="LGIC_TM_cation"/>
    <property type="match status" value="1"/>
</dbReference>
<evidence type="ECO:0000313" key="21">
    <source>
        <dbReference type="EMBL" id="CAF3778444.1"/>
    </source>
</evidence>
<dbReference type="EMBL" id="CAJOBO010000298">
    <property type="protein sequence ID" value="CAF4186427.1"/>
    <property type="molecule type" value="Genomic_DNA"/>
</dbReference>
<evidence type="ECO:0000256" key="14">
    <source>
        <dbReference type="RuleBase" id="RU000687"/>
    </source>
</evidence>
<feature type="transmembrane region" description="Helical" evidence="14">
    <location>
        <begin position="407"/>
        <end position="427"/>
    </location>
</feature>
<dbReference type="SUPFAM" id="SSF63712">
    <property type="entry name" value="Nicotinic receptor ligand binding domain-like"/>
    <property type="match status" value="1"/>
</dbReference>
<evidence type="ECO:0000256" key="7">
    <source>
        <dbReference type="ARBA" id="ARBA00023136"/>
    </source>
</evidence>
<dbReference type="PANTHER" id="PTHR18945">
    <property type="entry name" value="NEUROTRANSMITTER GATED ION CHANNEL"/>
    <property type="match status" value="1"/>
</dbReference>
<dbReference type="Pfam" id="PF02932">
    <property type="entry name" value="Neur_chan_memb"/>
    <property type="match status" value="1"/>
</dbReference>
<protein>
    <submittedName>
        <fullName evidence="19">Uncharacterized protein</fullName>
    </submittedName>
</protein>
<keyword evidence="27" id="KW-1185">Reference proteome</keyword>
<evidence type="ECO:0000256" key="9">
    <source>
        <dbReference type="ARBA" id="ARBA00023170"/>
    </source>
</evidence>
<dbReference type="NCBIfam" id="TIGR00860">
    <property type="entry name" value="LIC"/>
    <property type="match status" value="1"/>
</dbReference>
<dbReference type="PRINTS" id="PR00252">
    <property type="entry name" value="NRIONCHANNEL"/>
</dbReference>
<evidence type="ECO:0000313" key="22">
    <source>
        <dbReference type="EMBL" id="CAF4112092.1"/>
    </source>
</evidence>
<dbReference type="PRINTS" id="PR00254">
    <property type="entry name" value="NICOTINICR"/>
</dbReference>
<evidence type="ECO:0000256" key="5">
    <source>
        <dbReference type="ARBA" id="ARBA00023018"/>
    </source>
</evidence>
<keyword evidence="11" id="KW-1071">Ligand-gated ion channel</keyword>
<keyword evidence="1 14" id="KW-0813">Transport</keyword>
<evidence type="ECO:0000313" key="26">
    <source>
        <dbReference type="Proteomes" id="UP000663872"/>
    </source>
</evidence>
<feature type="transmembrane region" description="Helical" evidence="14">
    <location>
        <begin position="647"/>
        <end position="670"/>
    </location>
</feature>
<dbReference type="GO" id="GO:0022848">
    <property type="term" value="F:acetylcholine-gated monoatomic cation-selective channel activity"/>
    <property type="evidence" value="ECO:0007669"/>
    <property type="project" value="InterPro"/>
</dbReference>
<evidence type="ECO:0000256" key="2">
    <source>
        <dbReference type="ARBA" id="ARBA00022475"/>
    </source>
</evidence>
<evidence type="ECO:0000256" key="10">
    <source>
        <dbReference type="ARBA" id="ARBA00023180"/>
    </source>
</evidence>
<dbReference type="GO" id="GO:0004888">
    <property type="term" value="F:transmembrane signaling receptor activity"/>
    <property type="evidence" value="ECO:0007669"/>
    <property type="project" value="InterPro"/>
</dbReference>
<evidence type="ECO:0000313" key="27">
    <source>
        <dbReference type="Proteomes" id="UP000663873"/>
    </source>
</evidence>
<evidence type="ECO:0000256" key="3">
    <source>
        <dbReference type="ARBA" id="ARBA00022692"/>
    </source>
</evidence>
<comment type="caution">
    <text evidence="19">The sequence shown here is derived from an EMBL/GenBank/DDBJ whole genome shotgun (WGS) entry which is preliminary data.</text>
</comment>
<keyword evidence="9" id="KW-0675">Receptor</keyword>
<dbReference type="InterPro" id="IPR006202">
    <property type="entry name" value="Neur_chan_lig-bd"/>
</dbReference>
<dbReference type="Proteomes" id="UP000663838">
    <property type="component" value="Unassembled WGS sequence"/>
</dbReference>
<evidence type="ECO:0000259" key="16">
    <source>
        <dbReference type="Pfam" id="PF02931"/>
    </source>
</evidence>
<dbReference type="InterPro" id="IPR036719">
    <property type="entry name" value="Neuro-gated_channel_TM_sf"/>
</dbReference>
<organism evidence="19 26">
    <name type="scientific">Rotaria socialis</name>
    <dbReference type="NCBI Taxonomy" id="392032"/>
    <lineage>
        <taxon>Eukaryota</taxon>
        <taxon>Metazoa</taxon>
        <taxon>Spiralia</taxon>
        <taxon>Gnathifera</taxon>
        <taxon>Rotifera</taxon>
        <taxon>Eurotatoria</taxon>
        <taxon>Bdelloidea</taxon>
        <taxon>Philodinida</taxon>
        <taxon>Philodinidae</taxon>
        <taxon>Rotaria</taxon>
    </lineage>
</organism>
<dbReference type="InterPro" id="IPR006201">
    <property type="entry name" value="Neur_channel"/>
</dbReference>
<keyword evidence="14" id="KW-0732">Signal</keyword>
<sequence>MVRQASSIVFILLTILYTLFNQANCKSGGGHYSSQRSLSSVSSSGYGYSPGNQQNSISNSWFPQDMNSWYDYVFISINFSELACQLVFTSLKIPHKDNSMPSSSNSQQHSQSMINYYNHPYYHIALNDSDSIPDEQRLMAQLLRNYDPSARPVYNASNTVNVAFGIALAQLSDMDEKNQVLTTNIWLEQEWYDERLIWNASDFNGLTTLRLPCSKIWLPDIVLYNSADDYTQGYYQSKAMVDNNGHVFWPPPAKFRSSCKIDVTFFPFDDQLCKLKFGSWTYDAAQVNLTKRRDQVDMTNYIRSGEWHIVRIEIKRNDVTYPCCPEIYYPDVTIYVHIRRRVLYYLFNIIFPCIWLSILSLLGFWLPPDSGEKITLGITVLLAFSVFMLLIAESMPATSEMVPLIEIYLTIVMALTSLSIVLTVYVLQLHHSGPVVIPIPHAFKYSLIRYIAPAIGMRSTIQIYAQEHNLVETDEVYRCFAKPKTRPPIESPLIKNKNKFISAQKNNIKYRKSSSYQKEVQLYDNNSGDDEDDDDKKIMKEFLASSPTCNGDIHTIPPSNKRSNNQHHHRSRSRVPQIVLIPQQSHPLSSSPSPRNVHNHSQYEYFNSNMSLLEKHLKHLIDKQKHEEDRNEIINEWKLMALIMDRLLFWLFASLTILSTLLCLIIIPFLKNAGYIPALANDLIMDYKPTSEAARNVIEEQIKTNLTGTST</sequence>
<dbReference type="Proteomes" id="UP000663851">
    <property type="component" value="Unassembled WGS sequence"/>
</dbReference>
<comment type="similarity">
    <text evidence="14">Belongs to the ligand-gated ion channel (TC 1.A.9) family.</text>
</comment>
<evidence type="ECO:0000256" key="11">
    <source>
        <dbReference type="ARBA" id="ARBA00023286"/>
    </source>
</evidence>
<dbReference type="OrthoDB" id="5975154at2759"/>
<evidence type="ECO:0000256" key="12">
    <source>
        <dbReference type="ARBA" id="ARBA00023303"/>
    </source>
</evidence>
<dbReference type="Gene3D" id="2.70.170.10">
    <property type="entry name" value="Neurotransmitter-gated ion-channel ligand-binding domain"/>
    <property type="match status" value="1"/>
</dbReference>
<dbReference type="Proteomes" id="UP000663825">
    <property type="component" value="Unassembled WGS sequence"/>
</dbReference>
<evidence type="ECO:0000313" key="18">
    <source>
        <dbReference type="EMBL" id="CAF3279171.1"/>
    </source>
</evidence>
<dbReference type="Proteomes" id="UP000663848">
    <property type="component" value="Unassembled WGS sequence"/>
</dbReference>
<evidence type="ECO:0000259" key="17">
    <source>
        <dbReference type="Pfam" id="PF02932"/>
    </source>
</evidence>
<dbReference type="Proteomes" id="UP000663873">
    <property type="component" value="Unassembled WGS sequence"/>
</dbReference>
<dbReference type="EMBL" id="CAJNXB010002829">
    <property type="protein sequence ID" value="CAF3279171.1"/>
    <property type="molecule type" value="Genomic_DNA"/>
</dbReference>
<keyword evidence="2" id="KW-1003">Cell membrane</keyword>
<evidence type="ECO:0000256" key="1">
    <source>
        <dbReference type="ARBA" id="ARBA00022448"/>
    </source>
</evidence>